<evidence type="ECO:0000256" key="1">
    <source>
        <dbReference type="SAM" id="SignalP"/>
    </source>
</evidence>
<dbReference type="RefSeq" id="WP_183733588.1">
    <property type="nucleotide sequence ID" value="NZ_JACHID010000014.1"/>
</dbReference>
<accession>A0A7W7Y5W0</accession>
<protein>
    <submittedName>
        <fullName evidence="2">Uncharacterized protein</fullName>
    </submittedName>
</protein>
<dbReference type="AlphaFoldDB" id="A0A7W7Y5W0"/>
<gene>
    <name evidence="2" type="ORF">HNR37_002002</name>
</gene>
<dbReference type="Proteomes" id="UP000528322">
    <property type="component" value="Unassembled WGS sequence"/>
</dbReference>
<keyword evidence="1" id="KW-0732">Signal</keyword>
<evidence type="ECO:0000313" key="3">
    <source>
        <dbReference type="Proteomes" id="UP000528322"/>
    </source>
</evidence>
<comment type="caution">
    <text evidence="2">The sequence shown here is derived from an EMBL/GenBank/DDBJ whole genome shotgun (WGS) entry which is preliminary data.</text>
</comment>
<name>A0A7W7Y5W0_9BACT</name>
<organism evidence="2 3">
    <name type="scientific">Desulfurispira natronophila</name>
    <dbReference type="NCBI Taxonomy" id="682562"/>
    <lineage>
        <taxon>Bacteria</taxon>
        <taxon>Pseudomonadati</taxon>
        <taxon>Chrysiogenota</taxon>
        <taxon>Chrysiogenia</taxon>
        <taxon>Chrysiogenales</taxon>
        <taxon>Chrysiogenaceae</taxon>
        <taxon>Desulfurispira</taxon>
    </lineage>
</organism>
<feature type="chain" id="PRO_5031468222" evidence="1">
    <location>
        <begin position="31"/>
        <end position="124"/>
    </location>
</feature>
<keyword evidence="3" id="KW-1185">Reference proteome</keyword>
<dbReference type="EMBL" id="JACHID010000014">
    <property type="protein sequence ID" value="MBB5022663.1"/>
    <property type="molecule type" value="Genomic_DNA"/>
</dbReference>
<proteinExistence type="predicted"/>
<reference evidence="2 3" key="1">
    <citation type="submission" date="2020-08" db="EMBL/GenBank/DDBJ databases">
        <title>Genomic Encyclopedia of Type Strains, Phase IV (KMG-IV): sequencing the most valuable type-strain genomes for metagenomic binning, comparative biology and taxonomic classification.</title>
        <authorList>
            <person name="Goeker M."/>
        </authorList>
    </citation>
    <scope>NUCLEOTIDE SEQUENCE [LARGE SCALE GENOMIC DNA]</scope>
    <source>
        <strain evidence="2 3">DSM 22071</strain>
    </source>
</reference>
<feature type="signal peptide" evidence="1">
    <location>
        <begin position="1"/>
        <end position="30"/>
    </location>
</feature>
<sequence length="124" mass="13095">MKGIHYRAYALGALLLAAAVILTGMGPSLAGPSAQITDNSGNIIDVEELTYEYAPYIGGNIGSADVRVELVKISQLEVQGPHFVITTAGDTLQLRHSGGIFAGKTGFGSYRIHADQVQKIVIKP</sequence>
<evidence type="ECO:0000313" key="2">
    <source>
        <dbReference type="EMBL" id="MBB5022663.1"/>
    </source>
</evidence>